<dbReference type="Pfam" id="PF00176">
    <property type="entry name" value="SNF2-rel_dom"/>
    <property type="match status" value="1"/>
</dbReference>
<dbReference type="InterPro" id="IPR027417">
    <property type="entry name" value="P-loop_NTPase"/>
</dbReference>
<dbReference type="InterPro" id="IPR049730">
    <property type="entry name" value="SNF2/RAD54-like_C"/>
</dbReference>
<dbReference type="GO" id="GO:0031297">
    <property type="term" value="P:replication fork processing"/>
    <property type="evidence" value="ECO:0007669"/>
    <property type="project" value="TreeGrafter"/>
</dbReference>
<proteinExistence type="inferred from homology"/>
<dbReference type="PROSITE" id="PS51192">
    <property type="entry name" value="HELICASE_ATP_BIND_1"/>
    <property type="match status" value="1"/>
</dbReference>
<dbReference type="InterPro" id="IPR038718">
    <property type="entry name" value="SNF2-like_sf"/>
</dbReference>
<dbReference type="GO" id="GO:0005524">
    <property type="term" value="F:ATP binding"/>
    <property type="evidence" value="ECO:0007669"/>
    <property type="project" value="InterPro"/>
</dbReference>
<accession>A0AAW1UQ59</accession>
<feature type="domain" description="Helicase ATP-binding" evidence="5">
    <location>
        <begin position="192"/>
        <end position="348"/>
    </location>
</feature>
<evidence type="ECO:0008006" key="10">
    <source>
        <dbReference type="Google" id="ProtNLM"/>
    </source>
</evidence>
<dbReference type="Proteomes" id="UP001431783">
    <property type="component" value="Unassembled WGS sequence"/>
</dbReference>
<protein>
    <recommendedName>
        <fullName evidence="10">SWI/SNF-related matrix-associated actin-dependent regulator of chromatin subfamily A-like protein 1</fullName>
    </recommendedName>
</protein>
<dbReference type="PROSITE" id="PS51194">
    <property type="entry name" value="HELICASE_CTER"/>
    <property type="match status" value="1"/>
</dbReference>
<keyword evidence="9" id="KW-1185">Reference proteome</keyword>
<evidence type="ECO:0000259" key="6">
    <source>
        <dbReference type="PROSITE" id="PS51194"/>
    </source>
</evidence>
<evidence type="ECO:0000256" key="4">
    <source>
        <dbReference type="PROSITE-ProRule" id="PRU00800"/>
    </source>
</evidence>
<dbReference type="SMART" id="SM00487">
    <property type="entry name" value="DEXDc"/>
    <property type="match status" value="1"/>
</dbReference>
<dbReference type="SUPFAM" id="SSF52540">
    <property type="entry name" value="P-loop containing nucleoside triphosphate hydrolases"/>
    <property type="match status" value="2"/>
</dbReference>
<dbReference type="GO" id="GO:0043596">
    <property type="term" value="C:nuclear replication fork"/>
    <property type="evidence" value="ECO:0007669"/>
    <property type="project" value="TreeGrafter"/>
</dbReference>
<dbReference type="InterPro" id="IPR014001">
    <property type="entry name" value="Helicase_ATP-bd"/>
</dbReference>
<feature type="domain" description="Helicase C-terminal" evidence="6">
    <location>
        <begin position="465"/>
        <end position="619"/>
    </location>
</feature>
<dbReference type="Gene3D" id="3.40.50.300">
    <property type="entry name" value="P-loop containing nucleotide triphosphate hydrolases"/>
    <property type="match status" value="1"/>
</dbReference>
<feature type="domain" description="HARP" evidence="7">
    <location>
        <begin position="80"/>
        <end position="153"/>
    </location>
</feature>
<evidence type="ECO:0000313" key="8">
    <source>
        <dbReference type="EMBL" id="KAK9883170.1"/>
    </source>
</evidence>
<dbReference type="InterPro" id="IPR010003">
    <property type="entry name" value="HARP_dom"/>
</dbReference>
<dbReference type="Gene3D" id="3.40.50.10810">
    <property type="entry name" value="Tandem AAA-ATPase domain"/>
    <property type="match status" value="1"/>
</dbReference>
<sequence length="722" mass="82207">MQCSAEEIERKRQQALKKLASKNKSPLKVQKSDNNWCNTLPQAQSGQKFKFNQFNTNRNNKPYAKTPNNINKTPAQFYGKEQKITAKCVLLNEVKFGIELSAFSTPAVEVFKTIPSRNYNTTTKQWDFLVKDYATLMNKLEGLTTHLDLIKLPKFVIECVEFPQRDLSSIDLSKVESKLRNALMPFQKEGVAFGIDKCGRCLLADDMGLGKTFQALGIASHYRNDWPLLIVTTASMKNTWEETILQYLPSVPLMQLQYMVSTKDYINDAIVLIISHDMLTRAIDKLLERKFGVLIIDESHNFKNFKAKGTQAAIRIAKQVRRVILLSGTPALSRPSELYTQLSLIDSRFFGNFIEYSRRYCDGKTTNFGWDASGQSNLQELEIILAKKFMIRRTKDNVLAAMPNKSQEIVSLDVKLNQFSEEDKKCLTALANKYRDTKKSNEKHAILLTFFSETAKIKIPSVISYVLQVLDERKKFLLFAHHQIMLDSIAQILLKKGKEFIRIDGTTNSDQRKYFVDKFQGKDSCICALLSITAANAGITLTAAELVIFAELHWNPSILSQAESRAHRIGQEKPVTIRYLLAPGTADDSIWPMLQKKQKILNEVGLCKDNFNSVQVKNQTNCAEVKLTEGITYRTPCKTLDITTYFESPSKRQKLNDSVVSDLNESLLDDSINITQIIKENVEKSSEQNENCKKRNDNVQNEIDVDDMFNDDLDDYLSTIDI</sequence>
<gene>
    <name evidence="8" type="ORF">WA026_001369</name>
</gene>
<organism evidence="8 9">
    <name type="scientific">Henosepilachna vigintioctopunctata</name>
    <dbReference type="NCBI Taxonomy" id="420089"/>
    <lineage>
        <taxon>Eukaryota</taxon>
        <taxon>Metazoa</taxon>
        <taxon>Ecdysozoa</taxon>
        <taxon>Arthropoda</taxon>
        <taxon>Hexapoda</taxon>
        <taxon>Insecta</taxon>
        <taxon>Pterygota</taxon>
        <taxon>Neoptera</taxon>
        <taxon>Endopterygota</taxon>
        <taxon>Coleoptera</taxon>
        <taxon>Polyphaga</taxon>
        <taxon>Cucujiformia</taxon>
        <taxon>Coccinelloidea</taxon>
        <taxon>Coccinellidae</taxon>
        <taxon>Epilachninae</taxon>
        <taxon>Epilachnini</taxon>
        <taxon>Henosepilachna</taxon>
    </lineage>
</organism>
<comment type="similarity">
    <text evidence="4">Belongs to the SNF2/RAD54 helicase family. SMARCAL1 subfamily.</text>
</comment>
<dbReference type="InterPro" id="IPR001650">
    <property type="entry name" value="Helicase_C-like"/>
</dbReference>
<dbReference type="GO" id="GO:0016787">
    <property type="term" value="F:hydrolase activity"/>
    <property type="evidence" value="ECO:0007669"/>
    <property type="project" value="UniProtKB-KW"/>
</dbReference>
<reference evidence="8 9" key="1">
    <citation type="submission" date="2023-03" db="EMBL/GenBank/DDBJ databases">
        <title>Genome insight into feeding habits of ladybird beetles.</title>
        <authorList>
            <person name="Li H.-S."/>
            <person name="Huang Y.-H."/>
            <person name="Pang H."/>
        </authorList>
    </citation>
    <scope>NUCLEOTIDE SEQUENCE [LARGE SCALE GENOMIC DNA]</scope>
    <source>
        <strain evidence="8">SYSU_2023b</strain>
        <tissue evidence="8">Whole body</tissue>
    </source>
</reference>
<dbReference type="InterPro" id="IPR000330">
    <property type="entry name" value="SNF2_N"/>
</dbReference>
<dbReference type="CDD" id="cd18010">
    <property type="entry name" value="DEXHc_HARP_SMARCAL1"/>
    <property type="match status" value="1"/>
</dbReference>
<dbReference type="PROSITE" id="PS51467">
    <property type="entry name" value="HARP"/>
    <property type="match status" value="1"/>
</dbReference>
<evidence type="ECO:0000259" key="5">
    <source>
        <dbReference type="PROSITE" id="PS51192"/>
    </source>
</evidence>
<keyword evidence="2" id="KW-0378">Hydrolase</keyword>
<dbReference type="Pfam" id="PF07443">
    <property type="entry name" value="HARP"/>
    <property type="match status" value="1"/>
</dbReference>
<comment type="subcellular location">
    <subcellularLocation>
        <location evidence="1">Nucleus</location>
    </subcellularLocation>
</comment>
<dbReference type="EMBL" id="JARQZJ010000091">
    <property type="protein sequence ID" value="KAK9883170.1"/>
    <property type="molecule type" value="Genomic_DNA"/>
</dbReference>
<dbReference type="CDD" id="cd18793">
    <property type="entry name" value="SF2_C_SNF"/>
    <property type="match status" value="1"/>
</dbReference>
<keyword evidence="3" id="KW-0539">Nucleus</keyword>
<comment type="caution">
    <text evidence="8">The sequence shown here is derived from an EMBL/GenBank/DDBJ whole genome shotgun (WGS) entry which is preliminary data.</text>
</comment>
<evidence type="ECO:0000259" key="7">
    <source>
        <dbReference type="PROSITE" id="PS51467"/>
    </source>
</evidence>
<dbReference type="AlphaFoldDB" id="A0AAW1UQ59"/>
<evidence type="ECO:0000256" key="2">
    <source>
        <dbReference type="ARBA" id="ARBA00022801"/>
    </source>
</evidence>
<name>A0AAW1UQ59_9CUCU</name>
<dbReference type="SMART" id="SM00490">
    <property type="entry name" value="HELICc"/>
    <property type="match status" value="1"/>
</dbReference>
<dbReference type="Pfam" id="PF00271">
    <property type="entry name" value="Helicase_C"/>
    <property type="match status" value="1"/>
</dbReference>
<dbReference type="GO" id="GO:0006281">
    <property type="term" value="P:DNA repair"/>
    <property type="evidence" value="ECO:0007669"/>
    <property type="project" value="TreeGrafter"/>
</dbReference>
<dbReference type="PANTHER" id="PTHR45766:SF6">
    <property type="entry name" value="SWI_SNF-RELATED MATRIX-ASSOCIATED ACTIN-DEPENDENT REGULATOR OF CHROMATIN SUBFAMILY A-LIKE PROTEIN 1"/>
    <property type="match status" value="1"/>
</dbReference>
<evidence type="ECO:0000313" key="9">
    <source>
        <dbReference type="Proteomes" id="UP001431783"/>
    </source>
</evidence>
<evidence type="ECO:0000256" key="3">
    <source>
        <dbReference type="ARBA" id="ARBA00023242"/>
    </source>
</evidence>
<dbReference type="PANTHER" id="PTHR45766">
    <property type="entry name" value="DNA ANNEALING HELICASE AND ENDONUCLEASE ZRANB3 FAMILY MEMBER"/>
    <property type="match status" value="1"/>
</dbReference>
<evidence type="ECO:0000256" key="1">
    <source>
        <dbReference type="ARBA" id="ARBA00004123"/>
    </source>
</evidence>